<proteinExistence type="predicted"/>
<dbReference type="EMBL" id="VHII01000004">
    <property type="protein sequence ID" value="KAF1391258.1"/>
    <property type="molecule type" value="Genomic_DNA"/>
</dbReference>
<accession>A0A6A5FF08</accession>
<sequence>MRSECAHKAEHTLQKHVKESVERLLTLGFLQHTEQEKARKVQFVELDEPEKSRQHSANSVTRTPLTTLNAEIASIAVENGCSDDRIMCR</sequence>
<reference evidence="1 2" key="1">
    <citation type="submission" date="2019-06" db="EMBL/GenBank/DDBJ databases">
        <title>A chromosome-scale genome assembly of the European perch, Perca fluviatilis.</title>
        <authorList>
            <person name="Roques C."/>
            <person name="Zahm M."/>
            <person name="Cabau C."/>
            <person name="Klopp C."/>
            <person name="Bouchez O."/>
            <person name="Donnadieu C."/>
            <person name="Kuhl H."/>
            <person name="Gislard M."/>
            <person name="Guendouz S."/>
            <person name="Journot L."/>
            <person name="Haffray P."/>
            <person name="Bestin A."/>
            <person name="Morvezen R."/>
            <person name="Feron R."/>
            <person name="Wen M."/>
            <person name="Jouanno E."/>
            <person name="Herpin A."/>
            <person name="Schartl M."/>
            <person name="Postlethwait J."/>
            <person name="Schaerlinger B."/>
            <person name="Chardard D."/>
            <person name="Lecocq T."/>
            <person name="Poncet C."/>
            <person name="Jaffrelo L."/>
            <person name="Lampietro C."/>
            <person name="Guiguen Y."/>
        </authorList>
    </citation>
    <scope>NUCLEOTIDE SEQUENCE [LARGE SCALE GENOMIC DNA]</scope>
    <source>
        <tissue evidence="1">Blood</tissue>
    </source>
</reference>
<organism evidence="1 2">
    <name type="scientific">Perca fluviatilis</name>
    <name type="common">European perch</name>
    <dbReference type="NCBI Taxonomy" id="8168"/>
    <lineage>
        <taxon>Eukaryota</taxon>
        <taxon>Metazoa</taxon>
        <taxon>Chordata</taxon>
        <taxon>Craniata</taxon>
        <taxon>Vertebrata</taxon>
        <taxon>Euteleostomi</taxon>
        <taxon>Actinopterygii</taxon>
        <taxon>Neopterygii</taxon>
        <taxon>Teleostei</taxon>
        <taxon>Neoteleostei</taxon>
        <taxon>Acanthomorphata</taxon>
        <taxon>Eupercaria</taxon>
        <taxon>Perciformes</taxon>
        <taxon>Percoidei</taxon>
        <taxon>Percidae</taxon>
        <taxon>Percinae</taxon>
        <taxon>Perca</taxon>
    </lineage>
</organism>
<protein>
    <submittedName>
        <fullName evidence="1">Uncharacterized protein</fullName>
    </submittedName>
</protein>
<name>A0A6A5FF08_PERFL</name>
<gene>
    <name evidence="1" type="ORF">PFLUV_G00040050</name>
</gene>
<evidence type="ECO:0000313" key="2">
    <source>
        <dbReference type="Proteomes" id="UP000465112"/>
    </source>
</evidence>
<evidence type="ECO:0000313" key="1">
    <source>
        <dbReference type="EMBL" id="KAF1391258.1"/>
    </source>
</evidence>
<keyword evidence="2" id="KW-1185">Reference proteome</keyword>
<comment type="caution">
    <text evidence="1">The sequence shown here is derived from an EMBL/GenBank/DDBJ whole genome shotgun (WGS) entry which is preliminary data.</text>
</comment>
<dbReference type="Proteomes" id="UP000465112">
    <property type="component" value="Chromosome 4"/>
</dbReference>
<dbReference type="AlphaFoldDB" id="A0A6A5FF08"/>